<dbReference type="GO" id="GO:0005524">
    <property type="term" value="F:ATP binding"/>
    <property type="evidence" value="ECO:0007669"/>
    <property type="project" value="UniProtKB-UniRule"/>
</dbReference>
<dbReference type="InterPro" id="IPR019821">
    <property type="entry name" value="Kinesin_motor_CS"/>
</dbReference>
<dbReference type="EMBL" id="HBHJ01023550">
    <property type="protein sequence ID" value="CAD9701883.1"/>
    <property type="molecule type" value="Transcribed_RNA"/>
</dbReference>
<evidence type="ECO:0000259" key="7">
    <source>
        <dbReference type="PROSITE" id="PS50067"/>
    </source>
</evidence>
<keyword evidence="5" id="KW-0175">Coiled coil</keyword>
<dbReference type="PANTHER" id="PTHR47972:SF28">
    <property type="entry name" value="KINESIN-LIKE PROTEIN KLP-3"/>
    <property type="match status" value="1"/>
</dbReference>
<evidence type="ECO:0000256" key="3">
    <source>
        <dbReference type="PROSITE-ProRule" id="PRU00283"/>
    </source>
</evidence>
<evidence type="ECO:0000313" key="8">
    <source>
        <dbReference type="EMBL" id="CAD9701883.1"/>
    </source>
</evidence>
<dbReference type="FunFam" id="3.40.850.10:FF:000113">
    <property type="entry name" value="Kinesin-like protein"/>
    <property type="match status" value="1"/>
</dbReference>
<evidence type="ECO:0000256" key="5">
    <source>
        <dbReference type="SAM" id="Coils"/>
    </source>
</evidence>
<dbReference type="InterPro" id="IPR001752">
    <property type="entry name" value="Kinesin_motor_dom"/>
</dbReference>
<sequence>MDGASTASVDDLRRKCAHLEARLRQVAESEREAHAQVQRLQFMSKSQAAILRTNLSKRIEERDALVDKSLSLLSEFAPSEAEALRGKLLSLQEDHVARAAQVSMGEHSSSSSSSSSTELQVELDGLRSRNKELERRLLLGPGGDEEVSSLRRTVGDLEADKKKLFDLLREARERLGVRGGDKQDDGGGVGAETSTALEAEVSRLSKELEAQGEALKKAKADRKASRKDAEEAIRVLKEQTKAKEKTLVDEMEREVDKLLEEEKAKLTQEKEELRVAWDAEKAELGKQIKRLNKELKKSSQGLRSMGSLRSQVGVLRESAGLVSREARSQLSQVGGVVQSTTLAIVGEVQRRMASVQADYRREYMERRRLFNLVQELRGNIRVFCRCRPPTEKELSRDAAAEVCVTFPEEGSVRVANDRGKDNAWEFDKVFDFGTSQEQVYAEVSPLVTSVLDGYNVCIFAYGQTGSGKTYTMTGPPEQCGVNTRALEELFRRSSGRTDEIRDHISVSILEIYVEQIRDLLGGAEAQGRLEIRHGDQGVHVPGLTVVPVTTMDEVLDLLRMADTNRSTAVTNMNEHSSRSHLMLSVTVRSVNQHSGQATLGKLNLVDLAGSERISKSGATGQALKEAQSINKSLSALGDVIMSRARKSPHVPFRNSTLTHLLQDSLSGDAKTLMFVCVSPVIYNSEETYCSLTFAARVRTVELGKAQRNVVSAAAPPTRTHKRRQSLSGRINKGGGGGWE</sequence>
<feature type="region of interest" description="Disordered" evidence="6">
    <location>
        <begin position="711"/>
        <end position="739"/>
    </location>
</feature>
<dbReference type="SMART" id="SM00129">
    <property type="entry name" value="KISc"/>
    <property type="match status" value="1"/>
</dbReference>
<keyword evidence="1 3" id="KW-0547">Nucleotide-binding</keyword>
<dbReference type="PANTHER" id="PTHR47972">
    <property type="entry name" value="KINESIN-LIKE PROTEIN KLP-3"/>
    <property type="match status" value="1"/>
</dbReference>
<dbReference type="PRINTS" id="PR00380">
    <property type="entry name" value="KINESINHEAVY"/>
</dbReference>
<name>A0A6U1BUB9_9STRA</name>
<dbReference type="GO" id="GO:0007018">
    <property type="term" value="P:microtubule-based movement"/>
    <property type="evidence" value="ECO:0007669"/>
    <property type="project" value="InterPro"/>
</dbReference>
<evidence type="ECO:0000256" key="1">
    <source>
        <dbReference type="ARBA" id="ARBA00022741"/>
    </source>
</evidence>
<feature type="region of interest" description="Disordered" evidence="6">
    <location>
        <begin position="100"/>
        <end position="125"/>
    </location>
</feature>
<dbReference type="InterPro" id="IPR027640">
    <property type="entry name" value="Kinesin-like_fam"/>
</dbReference>
<protein>
    <recommendedName>
        <fullName evidence="4">Kinesin-like protein</fullName>
    </recommendedName>
</protein>
<dbReference type="AlphaFoldDB" id="A0A6U1BUB9"/>
<dbReference type="PROSITE" id="PS00411">
    <property type="entry name" value="KINESIN_MOTOR_1"/>
    <property type="match status" value="1"/>
</dbReference>
<evidence type="ECO:0000256" key="4">
    <source>
        <dbReference type="RuleBase" id="RU000394"/>
    </source>
</evidence>
<evidence type="ECO:0000313" key="9">
    <source>
        <dbReference type="EMBL" id="CAD9701885.1"/>
    </source>
</evidence>
<dbReference type="InterPro" id="IPR027417">
    <property type="entry name" value="P-loop_NTPase"/>
</dbReference>
<feature type="coiled-coil region" evidence="5">
    <location>
        <begin position="201"/>
        <end position="301"/>
    </location>
</feature>
<dbReference type="InterPro" id="IPR036961">
    <property type="entry name" value="Kinesin_motor_dom_sf"/>
</dbReference>
<organism evidence="8">
    <name type="scientific">Rhizochromulina marina</name>
    <dbReference type="NCBI Taxonomy" id="1034831"/>
    <lineage>
        <taxon>Eukaryota</taxon>
        <taxon>Sar</taxon>
        <taxon>Stramenopiles</taxon>
        <taxon>Ochrophyta</taxon>
        <taxon>Dictyochophyceae</taxon>
        <taxon>Rhizochromulinales</taxon>
        <taxon>Rhizochromulina</taxon>
    </lineage>
</organism>
<dbReference type="SUPFAM" id="SSF52540">
    <property type="entry name" value="P-loop containing nucleoside triphosphate hydrolases"/>
    <property type="match status" value="1"/>
</dbReference>
<dbReference type="GO" id="GO:0005874">
    <property type="term" value="C:microtubule"/>
    <property type="evidence" value="ECO:0007669"/>
    <property type="project" value="UniProtKB-KW"/>
</dbReference>
<dbReference type="Gene3D" id="3.40.850.10">
    <property type="entry name" value="Kinesin motor domain"/>
    <property type="match status" value="1"/>
</dbReference>
<gene>
    <name evidence="8" type="ORF">RMAR1173_LOCUS15507</name>
    <name evidence="9" type="ORF">RMAR1173_LOCUS15508</name>
</gene>
<dbReference type="GO" id="GO:0003777">
    <property type="term" value="F:microtubule motor activity"/>
    <property type="evidence" value="ECO:0007669"/>
    <property type="project" value="InterPro"/>
</dbReference>
<keyword evidence="4" id="KW-0493">Microtubule</keyword>
<reference evidence="8" key="1">
    <citation type="submission" date="2021-01" db="EMBL/GenBank/DDBJ databases">
        <authorList>
            <person name="Corre E."/>
            <person name="Pelletier E."/>
            <person name="Niang G."/>
            <person name="Scheremetjew M."/>
            <person name="Finn R."/>
            <person name="Kale V."/>
            <person name="Holt S."/>
            <person name="Cochrane G."/>
            <person name="Meng A."/>
            <person name="Brown T."/>
            <person name="Cohen L."/>
        </authorList>
    </citation>
    <scope>NUCLEOTIDE SEQUENCE</scope>
    <source>
        <strain evidence="8">CCMP1243</strain>
    </source>
</reference>
<evidence type="ECO:0000256" key="2">
    <source>
        <dbReference type="ARBA" id="ARBA00022840"/>
    </source>
</evidence>
<dbReference type="PROSITE" id="PS50067">
    <property type="entry name" value="KINESIN_MOTOR_2"/>
    <property type="match status" value="1"/>
</dbReference>
<feature type="domain" description="Kinesin motor" evidence="7">
    <location>
        <begin position="379"/>
        <end position="700"/>
    </location>
</feature>
<dbReference type="CDD" id="cd01366">
    <property type="entry name" value="KISc_C_terminal"/>
    <property type="match status" value="1"/>
</dbReference>
<accession>A0A6U1BUB9</accession>
<dbReference type="Pfam" id="PF00225">
    <property type="entry name" value="Kinesin"/>
    <property type="match status" value="1"/>
</dbReference>
<comment type="similarity">
    <text evidence="3 4">Belongs to the TRAFAC class myosin-kinesin ATPase superfamily. Kinesin family.</text>
</comment>
<dbReference type="GO" id="GO:0008017">
    <property type="term" value="F:microtubule binding"/>
    <property type="evidence" value="ECO:0007669"/>
    <property type="project" value="InterPro"/>
</dbReference>
<keyword evidence="3 4" id="KW-0505">Motor protein</keyword>
<keyword evidence="2 3" id="KW-0067">ATP-binding</keyword>
<evidence type="ECO:0000256" key="6">
    <source>
        <dbReference type="SAM" id="MobiDB-lite"/>
    </source>
</evidence>
<dbReference type="EMBL" id="HBHJ01023551">
    <property type="protein sequence ID" value="CAD9701885.1"/>
    <property type="molecule type" value="Transcribed_RNA"/>
</dbReference>
<proteinExistence type="inferred from homology"/>
<feature type="binding site" evidence="3">
    <location>
        <begin position="462"/>
        <end position="469"/>
    </location>
    <ligand>
        <name>ATP</name>
        <dbReference type="ChEBI" id="CHEBI:30616"/>
    </ligand>
</feature>